<dbReference type="AlphaFoldDB" id="A0A1E8FFC8"/>
<keyword evidence="1" id="KW-1133">Transmembrane helix</keyword>
<evidence type="ECO:0000313" key="3">
    <source>
        <dbReference type="Proteomes" id="UP000176037"/>
    </source>
</evidence>
<organism evidence="2 3">
    <name type="scientific">Alteromonas lipolytica</name>
    <dbReference type="NCBI Taxonomy" id="1856405"/>
    <lineage>
        <taxon>Bacteria</taxon>
        <taxon>Pseudomonadati</taxon>
        <taxon>Pseudomonadota</taxon>
        <taxon>Gammaproteobacteria</taxon>
        <taxon>Alteromonadales</taxon>
        <taxon>Alteromonadaceae</taxon>
        <taxon>Alteromonas/Salinimonas group</taxon>
        <taxon>Alteromonas</taxon>
    </lineage>
</organism>
<dbReference type="OrthoDB" id="6336740at2"/>
<dbReference type="EMBL" id="MJIC01000014">
    <property type="protein sequence ID" value="OFI34193.1"/>
    <property type="molecule type" value="Genomic_DNA"/>
</dbReference>
<gene>
    <name evidence="2" type="ORF">BFC17_21895</name>
</gene>
<keyword evidence="1" id="KW-0812">Transmembrane</keyword>
<feature type="transmembrane region" description="Helical" evidence="1">
    <location>
        <begin position="151"/>
        <end position="173"/>
    </location>
</feature>
<comment type="caution">
    <text evidence="2">The sequence shown here is derived from an EMBL/GenBank/DDBJ whole genome shotgun (WGS) entry which is preliminary data.</text>
</comment>
<accession>A0A1E8FFC8</accession>
<evidence type="ECO:0000313" key="2">
    <source>
        <dbReference type="EMBL" id="OFI34193.1"/>
    </source>
</evidence>
<dbReference type="Proteomes" id="UP000176037">
    <property type="component" value="Unassembled WGS sequence"/>
</dbReference>
<proteinExistence type="predicted"/>
<reference evidence="2 3" key="1">
    <citation type="submission" date="2016-09" db="EMBL/GenBank/DDBJ databases">
        <title>Alteromonas lipolytica, a new species isolated from sea water.</title>
        <authorList>
            <person name="Wu Y.-H."/>
            <person name="Cheng H."/>
            <person name="Xu X.-W."/>
        </authorList>
    </citation>
    <scope>NUCLEOTIDE SEQUENCE [LARGE SCALE GENOMIC DNA]</scope>
    <source>
        <strain evidence="2 3">JW12</strain>
    </source>
</reference>
<feature type="transmembrane region" description="Helical" evidence="1">
    <location>
        <begin position="118"/>
        <end position="145"/>
    </location>
</feature>
<feature type="transmembrane region" description="Helical" evidence="1">
    <location>
        <begin position="87"/>
        <end position="106"/>
    </location>
</feature>
<evidence type="ECO:0000256" key="1">
    <source>
        <dbReference type="SAM" id="Phobius"/>
    </source>
</evidence>
<dbReference type="RefSeq" id="WP_070177121.1">
    <property type="nucleotide sequence ID" value="NZ_BMJR01000011.1"/>
</dbReference>
<sequence length="177" mass="20096">MNKLDLSQNYSNNTLIHSILWTIASFSLVLIYVFVRFLSIAEEFMLSDISFEYAIKLVSEIDFLSLIFINDFWSIGLGFESGDLRMFIEPHGIISLLLFSVGLYTYHNNVQTLSSRRVFIFFLAAGWAHLLVAKCILLLGIPILLTGPVVAVGLLSVFYFSFVALSLDAYLFFRKVL</sequence>
<name>A0A1E8FFC8_9ALTE</name>
<protein>
    <submittedName>
        <fullName evidence="2">Uncharacterized protein</fullName>
    </submittedName>
</protein>
<keyword evidence="3" id="KW-1185">Reference proteome</keyword>
<feature type="transmembrane region" description="Helical" evidence="1">
    <location>
        <begin position="20"/>
        <end position="41"/>
    </location>
</feature>
<keyword evidence="1" id="KW-0472">Membrane</keyword>